<evidence type="ECO:0000313" key="4">
    <source>
        <dbReference type="Proteomes" id="UP000505377"/>
    </source>
</evidence>
<reference evidence="3 4" key="1">
    <citation type="submission" date="2020-05" db="EMBL/GenBank/DDBJ databases">
        <authorList>
            <person name="Mo P."/>
        </authorList>
    </citation>
    <scope>NUCLEOTIDE SEQUENCE [LARGE SCALE GENOMIC DNA]</scope>
    <source>
        <strain evidence="3 4">Gen01</strain>
    </source>
</reference>
<keyword evidence="4" id="KW-1185">Reference proteome</keyword>
<dbReference type="KEGG" id="pbro:HOP40_33505"/>
<evidence type="ECO:0000313" key="3">
    <source>
        <dbReference type="EMBL" id="QJY50073.1"/>
    </source>
</evidence>
<feature type="domain" description="DUF7800" evidence="2">
    <location>
        <begin position="2"/>
        <end position="82"/>
    </location>
</feature>
<feature type="domain" description="PhoD-like phosphatase metallophosphatase" evidence="1">
    <location>
        <begin position="135"/>
        <end position="453"/>
    </location>
</feature>
<gene>
    <name evidence="3" type="ORF">HOP40_33505</name>
</gene>
<dbReference type="InterPro" id="IPR056702">
    <property type="entry name" value="DUF7800"/>
</dbReference>
<dbReference type="Gene3D" id="3.60.21.70">
    <property type="entry name" value="PhoD-like phosphatase"/>
    <property type="match status" value="1"/>
</dbReference>
<dbReference type="PANTHER" id="PTHR37031:SF2">
    <property type="entry name" value="PHOD-LIKE PHOSPHATASE METALLOPHOSPHATASE DOMAIN-CONTAINING PROTEIN"/>
    <property type="match status" value="1"/>
</dbReference>
<dbReference type="InterPro" id="IPR018946">
    <property type="entry name" value="PhoD-like_MPP"/>
</dbReference>
<protein>
    <submittedName>
        <fullName evidence="3">Alkaline phosphatase family protein</fullName>
    </submittedName>
</protein>
<dbReference type="EMBL" id="CP053564">
    <property type="protein sequence ID" value="QJY50073.1"/>
    <property type="molecule type" value="Genomic_DNA"/>
</dbReference>
<dbReference type="RefSeq" id="WP_172167155.1">
    <property type="nucleotide sequence ID" value="NZ_CP053564.1"/>
</dbReference>
<organism evidence="3 4">
    <name type="scientific">Pseudonocardia broussonetiae</name>
    <dbReference type="NCBI Taxonomy" id="2736640"/>
    <lineage>
        <taxon>Bacteria</taxon>
        <taxon>Bacillati</taxon>
        <taxon>Actinomycetota</taxon>
        <taxon>Actinomycetes</taxon>
        <taxon>Pseudonocardiales</taxon>
        <taxon>Pseudonocardiaceae</taxon>
        <taxon>Pseudonocardia</taxon>
    </lineage>
</organism>
<dbReference type="InterPro" id="IPR029052">
    <property type="entry name" value="Metallo-depent_PP-like"/>
</dbReference>
<dbReference type="AlphaFoldDB" id="A0A6M6JS56"/>
<dbReference type="PANTHER" id="PTHR37031">
    <property type="entry name" value="METALLOPHOSPHATASE BINDING DOMAIN PROTEIN"/>
    <property type="match status" value="1"/>
</dbReference>
<dbReference type="Pfam" id="PF09423">
    <property type="entry name" value="PhoD"/>
    <property type="match status" value="1"/>
</dbReference>
<dbReference type="InterPro" id="IPR038607">
    <property type="entry name" value="PhoD-like_sf"/>
</dbReference>
<sequence length="544" mass="60857">MLVLGPVLRHVGETTAQIWVQTSGPATVRVLGCEARTFEVQGHHFALVGVTGLSPDSRTPYEVHIDGEQVWPLPSTPFPASLIRTRGAECDGSNRIIFGSCRYAKVADPKLSAKLGIDALDAYAARMVGRDPGEWPDALLLLGDQVYADELTPMNRRRIAGRRDRHPDWPDDEIVDFGEYVGLYRDSWSDPEIRWLLSTVPTAMIFDDHDIRDDWNTSEPWRDEMRATPWWRDRIRGGLASYWVFQHLGNLAPDELEADRDWERVRAAEGDTWPLLVELADRADAETDGAKGVRFSFRWDLGRSRFVMIDSRNGRILENGQHLMLGDPEFDWIEAAVHAPGTVDHLVLGTSLPWLLPHAIGELQTVNEIAASRPGFRGKVAEAIRQGADLEHWAAFRESFDRLTAMIERAAGSGVASVNVLSGDVHHSYAARAELQSQPSAAVHQLTCSPVHNHVEWFVKPGFRLGWSRFTRRLTERWSERAGAPPKAVDWERLAGPLFGNTIATLDINGRRAEVFFEQPTSASALAERARLELTSPVPAEVAR</sequence>
<dbReference type="Pfam" id="PF25077">
    <property type="entry name" value="DUF7800"/>
    <property type="match status" value="1"/>
</dbReference>
<name>A0A6M6JS56_9PSEU</name>
<dbReference type="CDD" id="cd07389">
    <property type="entry name" value="MPP_PhoD"/>
    <property type="match status" value="1"/>
</dbReference>
<dbReference type="Proteomes" id="UP000505377">
    <property type="component" value="Chromosome"/>
</dbReference>
<proteinExistence type="predicted"/>
<evidence type="ECO:0000259" key="1">
    <source>
        <dbReference type="Pfam" id="PF09423"/>
    </source>
</evidence>
<dbReference type="SUPFAM" id="SSF56300">
    <property type="entry name" value="Metallo-dependent phosphatases"/>
    <property type="match status" value="1"/>
</dbReference>
<accession>A0A6M6JS56</accession>
<evidence type="ECO:0000259" key="2">
    <source>
        <dbReference type="Pfam" id="PF25077"/>
    </source>
</evidence>